<dbReference type="GO" id="GO:0003993">
    <property type="term" value="F:acid phosphatase activity"/>
    <property type="evidence" value="ECO:0007669"/>
    <property type="project" value="UniProtKB-EC"/>
</dbReference>
<evidence type="ECO:0000256" key="1">
    <source>
        <dbReference type="PIRSR" id="PIRSR613078-1"/>
    </source>
</evidence>
<evidence type="ECO:0000313" key="3">
    <source>
        <dbReference type="EMBL" id="AZG45003.1"/>
    </source>
</evidence>
<keyword evidence="4" id="KW-1185">Reference proteome</keyword>
<sequence length="213" mass="23267">MTTAEPVATTRPNRRVLLIRHGQTEWSLSDRHTGRTDIDLTARGEQDARALVGIADRLGVVDPFVFASPRRRAQRTAELAGVTVDATDDRFAEWDYGDYEGLTRAQIHADGDPDWAIWTSGGPNGESVDDMTRRVDSAVDAVEERLAVSDVIVVSHGHFSRSFVCRFLGWPIHQGANIDLRPAGAALLMQLGQDRRLCALVGPEGAAATHMAI</sequence>
<evidence type="ECO:0000256" key="2">
    <source>
        <dbReference type="PIRSR" id="PIRSR613078-2"/>
    </source>
</evidence>
<name>A0A3G8JJ20_9ACTN</name>
<dbReference type="Gene3D" id="3.40.50.1240">
    <property type="entry name" value="Phosphoglycerate mutase-like"/>
    <property type="match status" value="1"/>
</dbReference>
<dbReference type="Pfam" id="PF00300">
    <property type="entry name" value="His_Phos_1"/>
    <property type="match status" value="1"/>
</dbReference>
<dbReference type="InterPro" id="IPR013078">
    <property type="entry name" value="His_Pase_superF_clade-1"/>
</dbReference>
<dbReference type="PANTHER" id="PTHR48100:SF15">
    <property type="entry name" value="SEDOHEPTULOSE 1,7-BISPHOSPHATASE"/>
    <property type="match status" value="1"/>
</dbReference>
<accession>A0A3G8JJ20</accession>
<feature type="binding site" evidence="2">
    <location>
        <begin position="33"/>
        <end position="34"/>
    </location>
    <ligand>
        <name>substrate</name>
    </ligand>
</feature>
<organism evidence="3 4">
    <name type="scientific">Gordonia insulae</name>
    <dbReference type="NCBI Taxonomy" id="2420509"/>
    <lineage>
        <taxon>Bacteria</taxon>
        <taxon>Bacillati</taxon>
        <taxon>Actinomycetota</taxon>
        <taxon>Actinomycetes</taxon>
        <taxon>Mycobacteriales</taxon>
        <taxon>Gordoniaceae</taxon>
        <taxon>Gordonia</taxon>
    </lineage>
</organism>
<dbReference type="SUPFAM" id="SSF53254">
    <property type="entry name" value="Phosphoglycerate mutase-like"/>
    <property type="match status" value="1"/>
</dbReference>
<dbReference type="KEGG" id="gom:D7316_01595"/>
<dbReference type="InterPro" id="IPR029033">
    <property type="entry name" value="His_PPase_superfam"/>
</dbReference>
<dbReference type="RefSeq" id="WP_124707787.1">
    <property type="nucleotide sequence ID" value="NZ_CP033972.1"/>
</dbReference>
<feature type="active site" description="Proton donor/acceptor" evidence="1">
    <location>
        <position position="93"/>
    </location>
</feature>
<keyword evidence="3" id="KW-0378">Hydrolase</keyword>
<feature type="active site" description="Tele-phosphohistidine intermediate" evidence="1">
    <location>
        <position position="21"/>
    </location>
</feature>
<dbReference type="CDD" id="cd07067">
    <property type="entry name" value="HP_PGM_like"/>
    <property type="match status" value="1"/>
</dbReference>
<dbReference type="InterPro" id="IPR050275">
    <property type="entry name" value="PGM_Phosphatase"/>
</dbReference>
<dbReference type="SMART" id="SM00855">
    <property type="entry name" value="PGAM"/>
    <property type="match status" value="1"/>
</dbReference>
<dbReference type="EMBL" id="CP033972">
    <property type="protein sequence ID" value="AZG45003.1"/>
    <property type="molecule type" value="Genomic_DNA"/>
</dbReference>
<dbReference type="EC" id="3.1.3.2" evidence="3"/>
<protein>
    <submittedName>
        <fullName evidence="3">Acid phosphatase</fullName>
        <ecNumber evidence="3">3.1.3.2</ecNumber>
    </submittedName>
</protein>
<evidence type="ECO:0000313" key="4">
    <source>
        <dbReference type="Proteomes" id="UP000271469"/>
    </source>
</evidence>
<dbReference type="PANTHER" id="PTHR48100">
    <property type="entry name" value="BROAD-SPECIFICITY PHOSPHATASE YOR283W-RELATED"/>
    <property type="match status" value="1"/>
</dbReference>
<dbReference type="OrthoDB" id="4697614at2"/>
<dbReference type="AlphaFoldDB" id="A0A3G8JJ20"/>
<reference evidence="3 4" key="1">
    <citation type="submission" date="2018-11" db="EMBL/GenBank/DDBJ databases">
        <title>Gordonia insulae sp. nov., isolated from an island soil.</title>
        <authorList>
            <person name="Kim Y.S."/>
            <person name="Kim S.B."/>
        </authorList>
    </citation>
    <scope>NUCLEOTIDE SEQUENCE [LARGE SCALE GENOMIC DNA]</scope>
    <source>
        <strain evidence="3 4">MMS17-SY073</strain>
    </source>
</reference>
<feature type="binding site" evidence="2">
    <location>
        <position position="72"/>
    </location>
    <ligand>
        <name>substrate</name>
    </ligand>
</feature>
<dbReference type="Proteomes" id="UP000271469">
    <property type="component" value="Chromosome"/>
</dbReference>
<feature type="binding site" evidence="2">
    <location>
        <begin position="93"/>
        <end position="96"/>
    </location>
    <ligand>
        <name>substrate</name>
    </ligand>
</feature>
<proteinExistence type="predicted"/>
<gene>
    <name evidence="3" type="primary">gpm2</name>
    <name evidence="3" type="ORF">D7316_01595</name>
</gene>